<dbReference type="Proteomes" id="UP000013827">
    <property type="component" value="Unassembled WGS sequence"/>
</dbReference>
<dbReference type="GeneID" id="17282828"/>
<feature type="compositionally biased region" description="Low complexity" evidence="1">
    <location>
        <begin position="258"/>
        <end position="268"/>
    </location>
</feature>
<evidence type="ECO:0000313" key="2">
    <source>
        <dbReference type="EnsemblProtists" id="EOD37558"/>
    </source>
</evidence>
<feature type="compositionally biased region" description="Basic and acidic residues" evidence="1">
    <location>
        <begin position="297"/>
        <end position="319"/>
    </location>
</feature>
<keyword evidence="3" id="KW-1185">Reference proteome</keyword>
<dbReference type="EnsemblProtists" id="EOD37558">
    <property type="protein sequence ID" value="EOD37558"/>
    <property type="gene ID" value="EMIHUDRAFT_109794"/>
</dbReference>
<sequence length="612" mass="64481">MSCLWPSLKGVLRTGAWCNDSLPLALPAASADSAGGMWDPPGVHLYANASASRNGVLHFGNGTCMIHGACSCPGKVRVQGLCGCQAAPPRDAMRVPVAVTLAGRRVSRTVADFNSSVLTPAAEHAAARRLRLYVRQFGRAAIILLSHGAASLFLPIATAPACVIEIHPTLPVNMHAAQQAATLGHWYQGLHAPAARPSQQETVMVEAEAAAVVEEEEEEAAAAAAAAVEEEEAPAAAAAEEAEAPAEEEVAEEEEEAAAAAPTAAAAVEEQEAAVAEEEEEGGGAGEAAAEPAAATGKEESEVEAAERRRELERKKRKMEKEQARLEQLHALLVGGVADAAARRAADDPTQAVGRATSGLLMLGHSPKLSYDGATHLQVVGCDTLVTVPGESDLATRSTLAQRARKVCQGLKRPELLRFDDEVACVNHHMDPPVDKERGDAPHQYGFTRQATAIFEHADKLIRERRPHGIVAAFGTFAGGVLHAARAHTSADGPAEFAERAYRACARKICRLPSDLCVLTPLDVRFGEGRGVRLLVVTQAGHLSQGGACAGIIKCLRAGADELLNGPGSAAEVPPLVAFAFGGRVRQHNEQVVQALRWEEDNEKDDEDDEGE</sequence>
<proteinExistence type="predicted"/>
<feature type="compositionally biased region" description="Acidic residues" evidence="1">
    <location>
        <begin position="269"/>
        <end position="282"/>
    </location>
</feature>
<evidence type="ECO:0000313" key="3">
    <source>
        <dbReference type="Proteomes" id="UP000013827"/>
    </source>
</evidence>
<name>A0A0D3KP73_EMIH1</name>
<reference evidence="3" key="1">
    <citation type="journal article" date="2013" name="Nature">
        <title>Pan genome of the phytoplankton Emiliania underpins its global distribution.</title>
        <authorList>
            <person name="Read B.A."/>
            <person name="Kegel J."/>
            <person name="Klute M.J."/>
            <person name="Kuo A."/>
            <person name="Lefebvre S.C."/>
            <person name="Maumus F."/>
            <person name="Mayer C."/>
            <person name="Miller J."/>
            <person name="Monier A."/>
            <person name="Salamov A."/>
            <person name="Young J."/>
            <person name="Aguilar M."/>
            <person name="Claverie J.M."/>
            <person name="Frickenhaus S."/>
            <person name="Gonzalez K."/>
            <person name="Herman E.K."/>
            <person name="Lin Y.C."/>
            <person name="Napier J."/>
            <person name="Ogata H."/>
            <person name="Sarno A.F."/>
            <person name="Shmutz J."/>
            <person name="Schroeder D."/>
            <person name="de Vargas C."/>
            <person name="Verret F."/>
            <person name="von Dassow P."/>
            <person name="Valentin K."/>
            <person name="Van de Peer Y."/>
            <person name="Wheeler G."/>
            <person name="Dacks J.B."/>
            <person name="Delwiche C.F."/>
            <person name="Dyhrman S.T."/>
            <person name="Glockner G."/>
            <person name="John U."/>
            <person name="Richards T."/>
            <person name="Worden A.Z."/>
            <person name="Zhang X."/>
            <person name="Grigoriev I.V."/>
            <person name="Allen A.E."/>
            <person name="Bidle K."/>
            <person name="Borodovsky M."/>
            <person name="Bowler C."/>
            <person name="Brownlee C."/>
            <person name="Cock J.M."/>
            <person name="Elias M."/>
            <person name="Gladyshev V.N."/>
            <person name="Groth M."/>
            <person name="Guda C."/>
            <person name="Hadaegh A."/>
            <person name="Iglesias-Rodriguez M.D."/>
            <person name="Jenkins J."/>
            <person name="Jones B.M."/>
            <person name="Lawson T."/>
            <person name="Leese F."/>
            <person name="Lindquist E."/>
            <person name="Lobanov A."/>
            <person name="Lomsadze A."/>
            <person name="Malik S.B."/>
            <person name="Marsh M.E."/>
            <person name="Mackinder L."/>
            <person name="Mock T."/>
            <person name="Mueller-Roeber B."/>
            <person name="Pagarete A."/>
            <person name="Parker M."/>
            <person name="Probert I."/>
            <person name="Quesneville H."/>
            <person name="Raines C."/>
            <person name="Rensing S.A."/>
            <person name="Riano-Pachon D.M."/>
            <person name="Richier S."/>
            <person name="Rokitta S."/>
            <person name="Shiraiwa Y."/>
            <person name="Soanes D.M."/>
            <person name="van der Giezen M."/>
            <person name="Wahlund T.M."/>
            <person name="Williams B."/>
            <person name="Wilson W."/>
            <person name="Wolfe G."/>
            <person name="Wurch L.L."/>
        </authorList>
    </citation>
    <scope>NUCLEOTIDE SEQUENCE</scope>
</reference>
<reference evidence="2" key="2">
    <citation type="submission" date="2024-10" db="UniProtKB">
        <authorList>
            <consortium name="EnsemblProtists"/>
        </authorList>
    </citation>
    <scope>IDENTIFICATION</scope>
</reference>
<protein>
    <submittedName>
        <fullName evidence="2">Uncharacterized protein</fullName>
    </submittedName>
</protein>
<feature type="compositionally biased region" description="Acidic residues" evidence="1">
    <location>
        <begin position="240"/>
        <end position="257"/>
    </location>
</feature>
<dbReference type="RefSeq" id="XP_005789987.1">
    <property type="nucleotide sequence ID" value="XM_005789930.1"/>
</dbReference>
<dbReference type="KEGG" id="ehx:EMIHUDRAFT_109794"/>
<accession>A0A0D3KP73</accession>
<dbReference type="PaxDb" id="2903-EOD37558"/>
<dbReference type="HOGENOM" id="CLU_446524_0_0_1"/>
<feature type="region of interest" description="Disordered" evidence="1">
    <location>
        <begin position="214"/>
        <end position="319"/>
    </location>
</feature>
<dbReference type="AlphaFoldDB" id="A0A0D3KP73"/>
<organism evidence="2 3">
    <name type="scientific">Emiliania huxleyi (strain CCMP1516)</name>
    <dbReference type="NCBI Taxonomy" id="280463"/>
    <lineage>
        <taxon>Eukaryota</taxon>
        <taxon>Haptista</taxon>
        <taxon>Haptophyta</taxon>
        <taxon>Prymnesiophyceae</taxon>
        <taxon>Isochrysidales</taxon>
        <taxon>Noelaerhabdaceae</taxon>
        <taxon>Emiliania</taxon>
    </lineage>
</organism>
<evidence type="ECO:0000256" key="1">
    <source>
        <dbReference type="SAM" id="MobiDB-lite"/>
    </source>
</evidence>